<evidence type="ECO:0000256" key="2">
    <source>
        <dbReference type="ARBA" id="ARBA00023125"/>
    </source>
</evidence>
<dbReference type="SUPFAM" id="SSF55781">
    <property type="entry name" value="GAF domain-like"/>
    <property type="match status" value="1"/>
</dbReference>
<dbReference type="PANTHER" id="PTHR30136:SF35">
    <property type="entry name" value="HTH-TYPE TRANSCRIPTIONAL REGULATOR RV1719"/>
    <property type="match status" value="1"/>
</dbReference>
<dbReference type="Pfam" id="PF01614">
    <property type="entry name" value="IclR_C"/>
    <property type="match status" value="1"/>
</dbReference>
<dbReference type="InterPro" id="IPR050707">
    <property type="entry name" value="HTH_MetabolicPath_Reg"/>
</dbReference>
<comment type="caution">
    <text evidence="5">The sequence shown here is derived from an EMBL/GenBank/DDBJ whole genome shotgun (WGS) entry which is preliminary data.</text>
</comment>
<reference evidence="5 6" key="1">
    <citation type="submission" date="2015-12" db="EMBL/GenBank/DDBJ databases">
        <title>Genome sequence of Corynebacterium AS 1.542.</title>
        <authorList>
            <person name="Yang J."/>
            <person name="Yang S."/>
        </authorList>
    </citation>
    <scope>NUCLEOTIDE SEQUENCE [LARGE SCALE GENOMIC DNA]</scope>
    <source>
        <strain evidence="5 6">AS 1.542</strain>
    </source>
</reference>
<accession>A0AB36IHF1</accession>
<dbReference type="AlphaFoldDB" id="A0AB36IHF1"/>
<keyword evidence="1" id="KW-0805">Transcription regulation</keyword>
<evidence type="ECO:0000256" key="1">
    <source>
        <dbReference type="ARBA" id="ARBA00023015"/>
    </source>
</evidence>
<dbReference type="PANTHER" id="PTHR30136">
    <property type="entry name" value="HELIX-TURN-HELIX TRANSCRIPTIONAL REGULATOR, ICLR FAMILY"/>
    <property type="match status" value="1"/>
</dbReference>
<name>A0AB36IHF1_CORGT</name>
<feature type="domain" description="IclR-ED" evidence="4">
    <location>
        <begin position="58"/>
        <end position="238"/>
    </location>
</feature>
<dbReference type="InterPro" id="IPR014757">
    <property type="entry name" value="Tscrpt_reg_IclR_C"/>
</dbReference>
<keyword evidence="3" id="KW-0804">Transcription</keyword>
<sequence length="242" mass="26274">MRVLHSFDAENARLGASDIARRSDLPSSTAHRLVVELTSVKLLERFADGKYGISTHAWETFVRANPLERLRLQAQSILGDVHDELGQYVSLAVPDFSDRTILYVERFDAPDSYIRILGRHASRLDVHTTSSGLVMLAFASPQTIKAVTSTPFKDSITGEITDGAAVAAMLPEIRAKGHIVFVGGLVPENTAVAAPVVDRKGVVRAAMGVVARTGEIDVNHVTSTVLDACQKLSLRLQKDAIY</sequence>
<dbReference type="Gene3D" id="1.10.10.10">
    <property type="entry name" value="Winged helix-like DNA-binding domain superfamily/Winged helix DNA-binding domain"/>
    <property type="match status" value="1"/>
</dbReference>
<dbReference type="InterPro" id="IPR029016">
    <property type="entry name" value="GAF-like_dom_sf"/>
</dbReference>
<gene>
    <name evidence="5" type="ORF">AUP69_03325</name>
</gene>
<dbReference type="Pfam" id="PF09339">
    <property type="entry name" value="HTH_IclR"/>
    <property type="match status" value="1"/>
</dbReference>
<keyword evidence="2" id="KW-0238">DNA-binding</keyword>
<evidence type="ECO:0000313" key="5">
    <source>
        <dbReference type="EMBL" id="OKX83367.1"/>
    </source>
</evidence>
<evidence type="ECO:0000259" key="4">
    <source>
        <dbReference type="PROSITE" id="PS51078"/>
    </source>
</evidence>
<dbReference type="EMBL" id="LOQT01000012">
    <property type="protein sequence ID" value="OKX83367.1"/>
    <property type="molecule type" value="Genomic_DNA"/>
</dbReference>
<dbReference type="InterPro" id="IPR036388">
    <property type="entry name" value="WH-like_DNA-bd_sf"/>
</dbReference>
<dbReference type="PROSITE" id="PS51078">
    <property type="entry name" value="ICLR_ED"/>
    <property type="match status" value="1"/>
</dbReference>
<dbReference type="Proteomes" id="UP000186091">
    <property type="component" value="Unassembled WGS sequence"/>
</dbReference>
<dbReference type="SUPFAM" id="SSF46785">
    <property type="entry name" value="Winged helix' DNA-binding domain"/>
    <property type="match status" value="1"/>
</dbReference>
<evidence type="ECO:0000256" key="3">
    <source>
        <dbReference type="ARBA" id="ARBA00023163"/>
    </source>
</evidence>
<organism evidence="5 6">
    <name type="scientific">Corynebacterium glutamicum</name>
    <name type="common">Brevibacterium saccharolyticum</name>
    <dbReference type="NCBI Taxonomy" id="1718"/>
    <lineage>
        <taxon>Bacteria</taxon>
        <taxon>Bacillati</taxon>
        <taxon>Actinomycetota</taxon>
        <taxon>Actinomycetes</taxon>
        <taxon>Mycobacteriales</taxon>
        <taxon>Corynebacteriaceae</taxon>
        <taxon>Corynebacterium</taxon>
    </lineage>
</organism>
<evidence type="ECO:0000313" key="6">
    <source>
        <dbReference type="Proteomes" id="UP000186091"/>
    </source>
</evidence>
<protein>
    <submittedName>
        <fullName evidence="5">IclR family transcriptional regulator</fullName>
    </submittedName>
</protein>
<proteinExistence type="predicted"/>
<dbReference type="GO" id="GO:0045892">
    <property type="term" value="P:negative regulation of DNA-templated transcription"/>
    <property type="evidence" value="ECO:0007669"/>
    <property type="project" value="TreeGrafter"/>
</dbReference>
<dbReference type="InterPro" id="IPR005471">
    <property type="entry name" value="Tscrpt_reg_IclR_N"/>
</dbReference>
<dbReference type="InterPro" id="IPR036390">
    <property type="entry name" value="WH_DNA-bd_sf"/>
</dbReference>
<dbReference type="GO" id="GO:0003677">
    <property type="term" value="F:DNA binding"/>
    <property type="evidence" value="ECO:0007669"/>
    <property type="project" value="UniProtKB-KW"/>
</dbReference>
<dbReference type="Gene3D" id="3.30.450.40">
    <property type="match status" value="1"/>
</dbReference>
<dbReference type="GO" id="GO:0003700">
    <property type="term" value="F:DNA-binding transcription factor activity"/>
    <property type="evidence" value="ECO:0007669"/>
    <property type="project" value="TreeGrafter"/>
</dbReference>